<reference evidence="2" key="1">
    <citation type="journal article" date="2021" name="Nat. Commun.">
        <title>Genetic determinants of endophytism in the Arabidopsis root mycobiome.</title>
        <authorList>
            <person name="Mesny F."/>
            <person name="Miyauchi S."/>
            <person name="Thiergart T."/>
            <person name="Pickel B."/>
            <person name="Atanasova L."/>
            <person name="Karlsson M."/>
            <person name="Huettel B."/>
            <person name="Barry K.W."/>
            <person name="Haridas S."/>
            <person name="Chen C."/>
            <person name="Bauer D."/>
            <person name="Andreopoulos W."/>
            <person name="Pangilinan J."/>
            <person name="LaButti K."/>
            <person name="Riley R."/>
            <person name="Lipzen A."/>
            <person name="Clum A."/>
            <person name="Drula E."/>
            <person name="Henrissat B."/>
            <person name="Kohler A."/>
            <person name="Grigoriev I.V."/>
            <person name="Martin F.M."/>
            <person name="Hacquard S."/>
        </authorList>
    </citation>
    <scope>NUCLEOTIDE SEQUENCE</scope>
    <source>
        <strain evidence="2">MPI-CAGE-AT-0016</strain>
    </source>
</reference>
<evidence type="ECO:0000313" key="2">
    <source>
        <dbReference type="EMBL" id="KAH7363070.1"/>
    </source>
</evidence>
<proteinExistence type="predicted"/>
<gene>
    <name evidence="2" type="ORF">B0T11DRAFT_329076</name>
</gene>
<sequence>MAPAAGTPKGSFKTYEGQARLLRAIIAAHPEVKWDHKKIQQAYGSDMTIYSLEHRMKDIKAQVKLLNSAMKAGVDCVEIPVDLPKTEKDIAKMYGASTTEGIAWQFRGLKKDAEALRTAANNGQKADLNLSTPKARGGSATKRKTAQPRSSAKRQKTLPSSDDMANDQEDDDIDFDAMDDTPSKSRVKKEESEGARARPSGTPSRRATSAAAAAIKGQSIDLTSEDEAVTPPVYQDEPIPLKNEFSSIFGPNANIPRPAMEKTLPAVAQSQPSDFDFDEFLQARPADALANDDLLDGEI</sequence>
<dbReference type="Proteomes" id="UP000813385">
    <property type="component" value="Unassembled WGS sequence"/>
</dbReference>
<feature type="compositionally biased region" description="Basic residues" evidence="1">
    <location>
        <begin position="141"/>
        <end position="156"/>
    </location>
</feature>
<evidence type="ECO:0000256" key="1">
    <source>
        <dbReference type="SAM" id="MobiDB-lite"/>
    </source>
</evidence>
<evidence type="ECO:0000313" key="3">
    <source>
        <dbReference type="Proteomes" id="UP000813385"/>
    </source>
</evidence>
<accession>A0A8K0TIE0</accession>
<organism evidence="2 3">
    <name type="scientific">Plectosphaerella cucumerina</name>
    <dbReference type="NCBI Taxonomy" id="40658"/>
    <lineage>
        <taxon>Eukaryota</taxon>
        <taxon>Fungi</taxon>
        <taxon>Dikarya</taxon>
        <taxon>Ascomycota</taxon>
        <taxon>Pezizomycotina</taxon>
        <taxon>Sordariomycetes</taxon>
        <taxon>Hypocreomycetidae</taxon>
        <taxon>Glomerellales</taxon>
        <taxon>Plectosphaerellaceae</taxon>
        <taxon>Plectosphaerella</taxon>
    </lineage>
</organism>
<dbReference type="AlphaFoldDB" id="A0A8K0TIE0"/>
<comment type="caution">
    <text evidence="2">The sequence shown here is derived from an EMBL/GenBank/DDBJ whole genome shotgun (WGS) entry which is preliminary data.</text>
</comment>
<name>A0A8K0TIE0_9PEZI</name>
<dbReference type="EMBL" id="JAGPXD010000003">
    <property type="protein sequence ID" value="KAH7363070.1"/>
    <property type="molecule type" value="Genomic_DNA"/>
</dbReference>
<feature type="compositionally biased region" description="Acidic residues" evidence="1">
    <location>
        <begin position="164"/>
        <end position="179"/>
    </location>
</feature>
<feature type="compositionally biased region" description="Low complexity" evidence="1">
    <location>
        <begin position="204"/>
        <end position="214"/>
    </location>
</feature>
<dbReference type="OrthoDB" id="4828117at2759"/>
<feature type="region of interest" description="Disordered" evidence="1">
    <location>
        <begin position="124"/>
        <end position="238"/>
    </location>
</feature>
<keyword evidence="3" id="KW-1185">Reference proteome</keyword>
<protein>
    <submittedName>
        <fullName evidence="2">Uncharacterized protein</fullName>
    </submittedName>
</protein>